<evidence type="ECO:0008006" key="3">
    <source>
        <dbReference type="Google" id="ProtNLM"/>
    </source>
</evidence>
<dbReference type="InterPro" id="IPR052918">
    <property type="entry name" value="Motility_Chemotaxis_Reg"/>
</dbReference>
<dbReference type="Gene3D" id="2.120.10.30">
    <property type="entry name" value="TolB, C-terminal domain"/>
    <property type="match status" value="1"/>
</dbReference>
<reference evidence="1 2" key="1">
    <citation type="journal article" date="2007" name="Nat. Biotechnol.">
        <title>Complete genome sequence of the myxobacterium Sorangium cellulosum.</title>
        <authorList>
            <person name="Schneiker S."/>
            <person name="Perlova O."/>
            <person name="Kaiser O."/>
            <person name="Gerth K."/>
            <person name="Alici A."/>
            <person name="Altmeyer M.O."/>
            <person name="Bartels D."/>
            <person name="Bekel T."/>
            <person name="Beyer S."/>
            <person name="Bode E."/>
            <person name="Bode H.B."/>
            <person name="Bolten C.J."/>
            <person name="Choudhuri J.V."/>
            <person name="Doss S."/>
            <person name="Elnakady Y.A."/>
            <person name="Frank B."/>
            <person name="Gaigalat L."/>
            <person name="Goesmann A."/>
            <person name="Groeger C."/>
            <person name="Gross F."/>
            <person name="Jelsbak L."/>
            <person name="Jelsbak L."/>
            <person name="Kalinowski J."/>
            <person name="Kegler C."/>
            <person name="Knauber T."/>
            <person name="Konietzny S."/>
            <person name="Kopp M."/>
            <person name="Krause L."/>
            <person name="Krug D."/>
            <person name="Linke B."/>
            <person name="Mahmud T."/>
            <person name="Martinez-Arias R."/>
            <person name="McHardy A.C."/>
            <person name="Merai M."/>
            <person name="Meyer F."/>
            <person name="Mormann S."/>
            <person name="Munoz-Dorado J."/>
            <person name="Perez J."/>
            <person name="Pradella S."/>
            <person name="Rachid S."/>
            <person name="Raddatz G."/>
            <person name="Rosenau F."/>
            <person name="Rueckert C."/>
            <person name="Sasse F."/>
            <person name="Scharfe M."/>
            <person name="Schuster S.C."/>
            <person name="Suen G."/>
            <person name="Treuner-Lange A."/>
            <person name="Velicer G.J."/>
            <person name="Vorholter F.-J."/>
            <person name="Weissman K.J."/>
            <person name="Welch R.D."/>
            <person name="Wenzel S.C."/>
            <person name="Whitworth D.E."/>
            <person name="Wilhelm S."/>
            <person name="Wittmann C."/>
            <person name="Bloecker H."/>
            <person name="Puehler A."/>
            <person name="Mueller R."/>
        </authorList>
    </citation>
    <scope>NUCLEOTIDE SEQUENCE [LARGE SCALE GENOMIC DNA]</scope>
    <source>
        <strain evidence="2">So ce56</strain>
    </source>
</reference>
<dbReference type="PANTHER" id="PTHR35580:SF1">
    <property type="entry name" value="PHYTASE-LIKE DOMAIN-CONTAINING PROTEIN"/>
    <property type="match status" value="1"/>
</dbReference>
<name>A9GL19_SORC5</name>
<keyword evidence="2" id="KW-1185">Reference proteome</keyword>
<proteinExistence type="predicted"/>
<dbReference type="KEGG" id="scl:sce0058"/>
<protein>
    <recommendedName>
        <fullName evidence="3">Nucleotide-binding protein</fullName>
    </recommendedName>
</protein>
<dbReference type="Pfam" id="PF06739">
    <property type="entry name" value="SBBP"/>
    <property type="match status" value="1"/>
</dbReference>
<dbReference type="AlphaFoldDB" id="A9GL19"/>
<dbReference type="Proteomes" id="UP000002139">
    <property type="component" value="Chromosome"/>
</dbReference>
<dbReference type="STRING" id="448385.sce0058"/>
<dbReference type="HOGENOM" id="CLU_035227_1_0_7"/>
<dbReference type="InterPro" id="IPR011042">
    <property type="entry name" value="6-blade_b-propeller_TolB-like"/>
</dbReference>
<dbReference type="InterPro" id="IPR010620">
    <property type="entry name" value="SBBP_repeat"/>
</dbReference>
<evidence type="ECO:0000313" key="1">
    <source>
        <dbReference type="EMBL" id="CAN90214.1"/>
    </source>
</evidence>
<sequence>MVPKAEACTTKANDENCDRVPECTGAHEWSTQLGGNGEQIGHDVTFDREGNLLIAGAFSTSLDSVGSQGAYDGFVVKLAPGGATEWSKALGGNGSDFCNRVALDKNGGVIVAGTFENTLNFDGTPLTSTGSSDVFVAKLDAEGGLDWVKTIAGPSVDRVYGLAVDSDDNIVVAGSFTDWADVLGGDHLTSEGGEDIFVAKMDALGNFAWSRNFGDTTAEVANDAAVTPEGDVVLVGRIAGRVYFGTTLLNAQGDDAFIAKLDAGGAPLWAKIFGDTMSQEFAAVAVGAKGDIVVAGSTGGTINFDGAPRRYAGGKDAVVAAFNADGKHLWNRLYGDAEDQRALGVAVDQAGNVIVVGEFESSIDFGTPSPRLQALGGNDAFFAKLAPNGDTAWAKSFGDAAEQRARAVAVDELGAIALTGSFSGRMDLGGDPMMSSGGPDAFVAKLQP</sequence>
<dbReference type="eggNOG" id="COG1520">
    <property type="taxonomic scope" value="Bacteria"/>
</dbReference>
<dbReference type="SUPFAM" id="SSF63829">
    <property type="entry name" value="Calcium-dependent phosphotriesterase"/>
    <property type="match status" value="1"/>
</dbReference>
<gene>
    <name evidence="1" type="ordered locus">sce0058</name>
</gene>
<dbReference type="EMBL" id="AM746676">
    <property type="protein sequence ID" value="CAN90214.1"/>
    <property type="molecule type" value="Genomic_DNA"/>
</dbReference>
<dbReference type="Gene3D" id="2.80.10.50">
    <property type="match status" value="1"/>
</dbReference>
<evidence type="ECO:0000313" key="2">
    <source>
        <dbReference type="Proteomes" id="UP000002139"/>
    </source>
</evidence>
<accession>A9GL19</accession>
<dbReference type="PANTHER" id="PTHR35580">
    <property type="entry name" value="CELL SURFACE GLYCOPROTEIN (S-LAYER PROTEIN)-LIKE PROTEIN"/>
    <property type="match status" value="1"/>
</dbReference>
<organism evidence="1 2">
    <name type="scientific">Sorangium cellulosum (strain So ce56)</name>
    <name type="common">Polyangium cellulosum (strain So ce56)</name>
    <dbReference type="NCBI Taxonomy" id="448385"/>
    <lineage>
        <taxon>Bacteria</taxon>
        <taxon>Pseudomonadati</taxon>
        <taxon>Myxococcota</taxon>
        <taxon>Polyangia</taxon>
        <taxon>Polyangiales</taxon>
        <taxon>Polyangiaceae</taxon>
        <taxon>Sorangium</taxon>
    </lineage>
</organism>